<evidence type="ECO:0000256" key="4">
    <source>
        <dbReference type="ARBA" id="ARBA00023146"/>
    </source>
</evidence>
<dbReference type="GO" id="GO:0004812">
    <property type="term" value="F:aminoacyl-tRNA ligase activity"/>
    <property type="evidence" value="ECO:0007669"/>
    <property type="project" value="UniProtKB-KW"/>
</dbReference>
<dbReference type="GO" id="GO:0006418">
    <property type="term" value="P:tRNA aminoacylation for protein translation"/>
    <property type="evidence" value="ECO:0007669"/>
    <property type="project" value="InterPro"/>
</dbReference>
<protein>
    <submittedName>
        <fullName evidence="6">tRNA synthetase class II (G H P and S)</fullName>
    </submittedName>
</protein>
<evidence type="ECO:0000256" key="2">
    <source>
        <dbReference type="ARBA" id="ARBA00022741"/>
    </source>
</evidence>
<dbReference type="Proteomes" id="UP000001304">
    <property type="component" value="Chromosome"/>
</dbReference>
<dbReference type="HOGENOM" id="CLU_542524_0_0_2"/>
<dbReference type="STRING" id="583356.Igag_1920"/>
<evidence type="ECO:0000313" key="7">
    <source>
        <dbReference type="Proteomes" id="UP000001304"/>
    </source>
</evidence>
<dbReference type="PROSITE" id="PS50862">
    <property type="entry name" value="AA_TRNA_LIGASE_II"/>
    <property type="match status" value="1"/>
</dbReference>
<reference evidence="6 7" key="1">
    <citation type="journal article" date="2010" name="Stand. Genomic Sci.">
        <title>Complete genome sequence of Ignisphaera aggregans type strain (AQ1.S1).</title>
        <authorList>
            <person name="Goker M."/>
            <person name="Held B."/>
            <person name="Lapidus A."/>
            <person name="Nolan M."/>
            <person name="Spring S."/>
            <person name="Yasawong M."/>
            <person name="Lucas S."/>
            <person name="Glavina Del Rio T."/>
            <person name="Tice H."/>
            <person name="Cheng J.F."/>
            <person name="Goodwin L."/>
            <person name="Tapia R."/>
            <person name="Pitluck S."/>
            <person name="Liolios K."/>
            <person name="Ivanova N."/>
            <person name="Mavromatis K."/>
            <person name="Mikhailova N."/>
            <person name="Pati A."/>
            <person name="Chen A."/>
            <person name="Palaniappan K."/>
            <person name="Brambilla E."/>
            <person name="Land M."/>
            <person name="Hauser L."/>
            <person name="Chang Y.J."/>
            <person name="Jeffries C.D."/>
            <person name="Brettin T."/>
            <person name="Detter J.C."/>
            <person name="Han C."/>
            <person name="Rohde M."/>
            <person name="Sikorski J."/>
            <person name="Woyke T."/>
            <person name="Bristow J."/>
            <person name="Eisen J.A."/>
            <person name="Markowitz V."/>
            <person name="Hugenholtz P."/>
            <person name="Kyrpides N.C."/>
            <person name="Klenk H.P."/>
        </authorList>
    </citation>
    <scope>NUCLEOTIDE SEQUENCE [LARGE SCALE GENOMIC DNA]</scope>
    <source>
        <strain evidence="7">DSM 17230 / JCM 13409 / AQ1.S1</strain>
    </source>
</reference>
<dbReference type="SUPFAM" id="SSF55681">
    <property type="entry name" value="Class II aaRS and biotin synthetases"/>
    <property type="match status" value="1"/>
</dbReference>
<evidence type="ECO:0000256" key="3">
    <source>
        <dbReference type="ARBA" id="ARBA00022840"/>
    </source>
</evidence>
<dbReference type="GO" id="GO:0005524">
    <property type="term" value="F:ATP binding"/>
    <property type="evidence" value="ECO:0007669"/>
    <property type="project" value="UniProtKB-KW"/>
</dbReference>
<evidence type="ECO:0000313" key="6">
    <source>
        <dbReference type="EMBL" id="ADM28713.1"/>
    </source>
</evidence>
<dbReference type="Pfam" id="PF18490">
    <property type="entry name" value="tRNA_bind_4"/>
    <property type="match status" value="1"/>
</dbReference>
<dbReference type="InterPro" id="IPR045864">
    <property type="entry name" value="aa-tRNA-synth_II/BPL/LPL"/>
</dbReference>
<accession>E0ST52</accession>
<evidence type="ECO:0000259" key="5">
    <source>
        <dbReference type="PROSITE" id="PS50862"/>
    </source>
</evidence>
<keyword evidence="2" id="KW-0547">Nucleotide-binding</keyword>
<dbReference type="Gene3D" id="3.30.930.10">
    <property type="entry name" value="Bira Bifunctional Protein, Domain 2"/>
    <property type="match status" value="1"/>
</dbReference>
<feature type="domain" description="Aminoacyl-transfer RNA synthetases class-II family profile" evidence="5">
    <location>
        <begin position="334"/>
        <end position="488"/>
    </location>
</feature>
<dbReference type="Gene3D" id="3.30.70.1920">
    <property type="match status" value="1"/>
</dbReference>
<dbReference type="BioCyc" id="IAGG583356:GHAH-1909-MONOMER"/>
<proteinExistence type="predicted"/>
<name>E0ST52_IGNAA</name>
<keyword evidence="3" id="KW-0067">ATP-binding</keyword>
<dbReference type="InterPro" id="IPR002314">
    <property type="entry name" value="aa-tRNA-synt_IIb"/>
</dbReference>
<keyword evidence="1" id="KW-0436">Ligase</keyword>
<gene>
    <name evidence="6" type="ordered locus">Igag_1920</name>
</gene>
<dbReference type="NCBIfam" id="NF002120">
    <property type="entry name" value="PRK00960.1"/>
    <property type="match status" value="1"/>
</dbReference>
<dbReference type="KEGG" id="iag:Igag_1920"/>
<keyword evidence="7" id="KW-1185">Reference proteome</keyword>
<dbReference type="InterPro" id="IPR041293">
    <property type="entry name" value="SerS_tRNA-bd"/>
</dbReference>
<dbReference type="AlphaFoldDB" id="E0ST52"/>
<keyword evidence="4 6" id="KW-0030">Aminoacyl-tRNA synthetase</keyword>
<dbReference type="Pfam" id="PF00587">
    <property type="entry name" value="tRNA-synt_2b"/>
    <property type="match status" value="1"/>
</dbReference>
<dbReference type="EMBL" id="CP002098">
    <property type="protein sequence ID" value="ADM28713.1"/>
    <property type="molecule type" value="Genomic_DNA"/>
</dbReference>
<sequence length="532" mass="62248">MYLVGTLEIVFNRPLTSEENIVQYIAQLIEFLNNDYLKRGARDPKEAATIKNYRIDESKIVLEIETGVKVRLDEASLRIRNVLASNLGRKYRLGIRSLLLRNPKVIIDGRTDVSIRIPIVKNIIQNENSTVIELVDLDESDIKKPLFLRFLRLLEEKEQRLKWGGKAEHWSLLKSSGIKISSPINVDPNKVLEDIGWIKRMSIGQWLYTPPLTHLLNALKKLFIDEVLKPLGFEEAIFPKMYPLEVGIKTGHLKGVINSMIFASLPKSFNISEFEDLIDYIYVMDEVSPEDLQKYLKPPSYFLCFAQCEPFYWFFENEILDDESLPIKWYDHSGPSYRWESGGIHGIERVIEFHRIEVVWLGKPEQVIEIRNELLNKYEYFMDKVLDLEWRMAWVTPWYYEQTGITQKVEMDIDRPGTIDFEAWLPYRGPRDDNKNWLEIGNISIHGTKFTESFRIKHNRGEILWTGCSGFGSERWLIALLAQKGLNPENWPKKFFEYVSASPFPRSIRTVTYPKTNEGKELLNKIISAFRW</sequence>
<organism evidence="6 7">
    <name type="scientific">Ignisphaera aggregans (strain DSM 17230 / JCM 13409 / AQ1.S1)</name>
    <dbReference type="NCBI Taxonomy" id="583356"/>
    <lineage>
        <taxon>Archaea</taxon>
        <taxon>Thermoproteota</taxon>
        <taxon>Thermoprotei</taxon>
        <taxon>Desulfurococcales</taxon>
        <taxon>Desulfurococcaceae</taxon>
        <taxon>Ignisphaera</taxon>
    </lineage>
</organism>
<evidence type="ECO:0000256" key="1">
    <source>
        <dbReference type="ARBA" id="ARBA00022598"/>
    </source>
</evidence>
<dbReference type="InterPro" id="IPR006195">
    <property type="entry name" value="aa-tRNA-synth_II"/>
</dbReference>